<name>A0A1E3QNG3_9ASCO</name>
<organism evidence="1 2">
    <name type="scientific">Babjeviella inositovora NRRL Y-12698</name>
    <dbReference type="NCBI Taxonomy" id="984486"/>
    <lineage>
        <taxon>Eukaryota</taxon>
        <taxon>Fungi</taxon>
        <taxon>Dikarya</taxon>
        <taxon>Ascomycota</taxon>
        <taxon>Saccharomycotina</taxon>
        <taxon>Pichiomycetes</taxon>
        <taxon>Serinales incertae sedis</taxon>
        <taxon>Babjeviella</taxon>
    </lineage>
</organism>
<keyword evidence="2" id="KW-1185">Reference proteome</keyword>
<dbReference type="RefSeq" id="XP_018984506.1">
    <property type="nucleotide sequence ID" value="XM_019127215.1"/>
</dbReference>
<dbReference type="GeneID" id="30145068"/>
<proteinExistence type="predicted"/>
<evidence type="ECO:0000313" key="2">
    <source>
        <dbReference type="Proteomes" id="UP000094336"/>
    </source>
</evidence>
<dbReference type="OrthoDB" id="4079109at2759"/>
<sequence>MESELLCFEYKNCFVGFSYAYSLLDAIPKLGVIVLPAAPFSFDVLLSVDGEVLEADNELVRRVADAFVDSPFWKTMQYDVQLRSYGDSAPVSDGDSKLATFSVIASCKLLKSSCFDPGTLHSTLQSGYLEGKTFTMLASVGLRFELCPLERISCNDVFAVVNYCMCTFFINIELQLPLVFGYYARKLYQVNNEYYALLNPSGNTYEILKSFVARLYNMSQTSENAMAHMTMFSAHPGRLRYQLAHRKPDCHDDDDALLKKEMYFLAGDFLNTNNL</sequence>
<dbReference type="Pfam" id="PF21736">
    <property type="entry name" value="REC102"/>
    <property type="match status" value="1"/>
</dbReference>
<gene>
    <name evidence="1" type="ORF">BABINDRAFT_149351</name>
</gene>
<accession>A0A1E3QNG3</accession>
<dbReference type="EMBL" id="KV454433">
    <property type="protein sequence ID" value="ODQ79178.1"/>
    <property type="molecule type" value="Genomic_DNA"/>
</dbReference>
<dbReference type="AlphaFoldDB" id="A0A1E3QNG3"/>
<reference evidence="2" key="1">
    <citation type="submission" date="2016-05" db="EMBL/GenBank/DDBJ databases">
        <title>Comparative genomics of biotechnologically important yeasts.</title>
        <authorList>
            <consortium name="DOE Joint Genome Institute"/>
            <person name="Riley R."/>
            <person name="Haridas S."/>
            <person name="Wolfe K.H."/>
            <person name="Lopes M.R."/>
            <person name="Hittinger C.T."/>
            <person name="Goker M."/>
            <person name="Salamov A."/>
            <person name="Wisecaver J."/>
            <person name="Long T.M."/>
            <person name="Aerts A.L."/>
            <person name="Barry K."/>
            <person name="Choi C."/>
            <person name="Clum A."/>
            <person name="Coughlan A.Y."/>
            <person name="Deshpande S."/>
            <person name="Douglass A.P."/>
            <person name="Hanson S.J."/>
            <person name="Klenk H.-P."/>
            <person name="Labutti K."/>
            <person name="Lapidus A."/>
            <person name="Lindquist E."/>
            <person name="Lipzen A."/>
            <person name="Meier-Kolthoff J.P."/>
            <person name="Ohm R.A."/>
            <person name="Otillar R.P."/>
            <person name="Pangilinan J."/>
            <person name="Peng Y."/>
            <person name="Rokas A."/>
            <person name="Rosa C.A."/>
            <person name="Scheuner C."/>
            <person name="Sibirny A.A."/>
            <person name="Slot J.C."/>
            <person name="Stielow J.B."/>
            <person name="Sun H."/>
            <person name="Kurtzman C.P."/>
            <person name="Blackwell M."/>
            <person name="Grigoriev I.V."/>
            <person name="Jeffries T.W."/>
        </authorList>
    </citation>
    <scope>NUCLEOTIDE SEQUENCE [LARGE SCALE GENOMIC DNA]</scope>
    <source>
        <strain evidence="2">NRRL Y-12698</strain>
    </source>
</reference>
<dbReference type="InterPro" id="IPR048920">
    <property type="entry name" value="REC102"/>
</dbReference>
<evidence type="ECO:0000313" key="1">
    <source>
        <dbReference type="EMBL" id="ODQ79178.1"/>
    </source>
</evidence>
<dbReference type="Proteomes" id="UP000094336">
    <property type="component" value="Unassembled WGS sequence"/>
</dbReference>
<protein>
    <submittedName>
        <fullName evidence="1">Uncharacterized protein</fullName>
    </submittedName>
</protein>